<dbReference type="SUPFAM" id="SSF55729">
    <property type="entry name" value="Acyl-CoA N-acyltransferases (Nat)"/>
    <property type="match status" value="1"/>
</dbReference>
<evidence type="ECO:0000259" key="1">
    <source>
        <dbReference type="PROSITE" id="PS51186"/>
    </source>
</evidence>
<dbReference type="InterPro" id="IPR016181">
    <property type="entry name" value="Acyl_CoA_acyltransferase"/>
</dbReference>
<dbReference type="InterPro" id="IPR000182">
    <property type="entry name" value="GNAT_dom"/>
</dbReference>
<dbReference type="Pfam" id="PF00583">
    <property type="entry name" value="Acetyltransf_1"/>
    <property type="match status" value="1"/>
</dbReference>
<dbReference type="PROSITE" id="PS51186">
    <property type="entry name" value="GNAT"/>
    <property type="match status" value="1"/>
</dbReference>
<dbReference type="KEGG" id="bkr:AAFP32_03935"/>
<reference evidence="2" key="1">
    <citation type="submission" date="2024-06" db="EMBL/GenBank/DDBJ databases">
        <title>Brevibacterium koreense sp. nov., isolated from jogae-jeotgal, a Korean fermented seafood.</title>
        <authorList>
            <person name="Whon T.W."/>
            <person name="Nam S."/>
            <person name="Kim Y."/>
        </authorList>
    </citation>
    <scope>NUCLEOTIDE SEQUENCE</scope>
    <source>
        <strain evidence="2">CBA3109</strain>
    </source>
</reference>
<organism evidence="2">
    <name type="scientific">Brevibacterium koreense</name>
    <dbReference type="NCBI Taxonomy" id="3140787"/>
    <lineage>
        <taxon>Bacteria</taxon>
        <taxon>Bacillati</taxon>
        <taxon>Actinomycetota</taxon>
        <taxon>Actinomycetes</taxon>
        <taxon>Micrococcales</taxon>
        <taxon>Brevibacteriaceae</taxon>
        <taxon>Brevibacterium</taxon>
    </lineage>
</organism>
<dbReference type="AlphaFoldDB" id="A0AAU7UMQ5"/>
<dbReference type="GO" id="GO:0016747">
    <property type="term" value="F:acyltransferase activity, transferring groups other than amino-acyl groups"/>
    <property type="evidence" value="ECO:0007669"/>
    <property type="project" value="InterPro"/>
</dbReference>
<feature type="domain" description="N-acetyltransferase" evidence="1">
    <location>
        <begin position="24"/>
        <end position="172"/>
    </location>
</feature>
<name>A0AAU7UMQ5_9MICO</name>
<proteinExistence type="predicted"/>
<dbReference type="Gene3D" id="3.40.630.30">
    <property type="match status" value="1"/>
</dbReference>
<gene>
    <name evidence="2" type="ORF">AAFP32_03935</name>
</gene>
<sequence>MPNSNRSLAGGSEEWASSLIFSAMTIRSSHEIADTWKYPHPFDFYDATADPDDYHEFVTPTLWPEVFQQIHCHGDLVGFFCAHPILEGTAFELSLGLHPSLTGNGWGHGFVNSCLTWLDDHEYRGRMVLSVASFNMRAIKAYQAVGFVKIRDYAQMTNGGTYDFVEMELVRNT</sequence>
<protein>
    <submittedName>
        <fullName evidence="2">GNAT family N-acetyltransferase</fullName>
    </submittedName>
</protein>
<dbReference type="RefSeq" id="WP_350270728.1">
    <property type="nucleotide sequence ID" value="NZ_CP158281.1"/>
</dbReference>
<accession>A0AAU7UMQ5</accession>
<evidence type="ECO:0000313" key="2">
    <source>
        <dbReference type="EMBL" id="XBV89888.1"/>
    </source>
</evidence>
<dbReference type="EMBL" id="CP158281">
    <property type="protein sequence ID" value="XBV89888.1"/>
    <property type="molecule type" value="Genomic_DNA"/>
</dbReference>